<feature type="domain" description="Peptidase M16 C-terminal" evidence="7">
    <location>
        <begin position="193"/>
        <end position="374"/>
    </location>
</feature>
<dbReference type="AlphaFoldDB" id="A0A212KLG1"/>
<accession>A0A212KLG1</accession>
<dbReference type="GO" id="GO:0004222">
    <property type="term" value="F:metalloendopeptidase activity"/>
    <property type="evidence" value="ECO:0007669"/>
    <property type="project" value="InterPro"/>
</dbReference>
<dbReference type="InterPro" id="IPR011765">
    <property type="entry name" value="Pept_M16_N"/>
</dbReference>
<gene>
    <name evidence="8" type="ORF">KL86APRO_30059</name>
</gene>
<feature type="signal peptide" evidence="5">
    <location>
        <begin position="1"/>
        <end position="23"/>
    </location>
</feature>
<feature type="domain" description="Peptidase M16 N-terminal" evidence="6">
    <location>
        <begin position="39"/>
        <end position="183"/>
    </location>
</feature>
<dbReference type="PANTHER" id="PTHR11851">
    <property type="entry name" value="METALLOPROTEASE"/>
    <property type="match status" value="1"/>
</dbReference>
<evidence type="ECO:0000259" key="7">
    <source>
        <dbReference type="Pfam" id="PF05193"/>
    </source>
</evidence>
<dbReference type="PROSITE" id="PS00143">
    <property type="entry name" value="INSULINASE"/>
    <property type="match status" value="1"/>
</dbReference>
<reference evidence="8" key="1">
    <citation type="submission" date="2016-04" db="EMBL/GenBank/DDBJ databases">
        <authorList>
            <person name="Evans L.H."/>
            <person name="Alamgir A."/>
            <person name="Owens N."/>
            <person name="Weber N.D."/>
            <person name="Virtaneva K."/>
            <person name="Barbian K."/>
            <person name="Babar A."/>
            <person name="Rosenke K."/>
        </authorList>
    </citation>
    <scope>NUCLEOTIDE SEQUENCE</scope>
    <source>
        <strain evidence="8">86</strain>
    </source>
</reference>
<proteinExistence type="inferred from homology"/>
<evidence type="ECO:0000256" key="2">
    <source>
        <dbReference type="ARBA" id="ARBA00007261"/>
    </source>
</evidence>
<dbReference type="Pfam" id="PF00675">
    <property type="entry name" value="Peptidase_M16"/>
    <property type="match status" value="1"/>
</dbReference>
<organism evidence="8">
    <name type="scientific">uncultured Alphaproteobacteria bacterium</name>
    <dbReference type="NCBI Taxonomy" id="91750"/>
    <lineage>
        <taxon>Bacteria</taxon>
        <taxon>Pseudomonadati</taxon>
        <taxon>Pseudomonadota</taxon>
        <taxon>Alphaproteobacteria</taxon>
        <taxon>environmental samples</taxon>
    </lineage>
</organism>
<feature type="chain" id="PRO_5012488002" evidence="5">
    <location>
        <begin position="24"/>
        <end position="443"/>
    </location>
</feature>
<protein>
    <submittedName>
        <fullName evidence="8">Uncharacterized zinc protease y4wA</fullName>
        <ecNumber evidence="8">3.4.24.-</ecNumber>
    </submittedName>
</protein>
<dbReference type="InterPro" id="IPR001431">
    <property type="entry name" value="Pept_M16_Zn_BS"/>
</dbReference>
<dbReference type="EC" id="3.4.24.-" evidence="8"/>
<dbReference type="InterPro" id="IPR007863">
    <property type="entry name" value="Peptidase_M16_C"/>
</dbReference>
<evidence type="ECO:0000256" key="5">
    <source>
        <dbReference type="SAM" id="SignalP"/>
    </source>
</evidence>
<sequence length="443" mass="47086">MRRRLGLSVLFAGAALAAAPAHAKVFDPTVFTLDNGLTVVVVENHRAPIVNHMIWYKVGAADEPPGKGGLAHLLEHLMFKGTPAIPDGRFSKIVAARGGVDNAMTGRDFTAYFQRIAAPHLEMVMGMEADRMANLEIGEESFEHEREVVREERRQRIENEPAAMLSERLAMALWMNQPYARPIGGFDSEIAGLTVADALAFHARWYAPNNAILFVAGDVTPEAVRALAEKTFGGIPRAATPARLRGAPDAPAADIRIALAAPTVRQPQWYRTGIVPSCATGTPREGAALDVLAEILGGGTTGRLYRKLVLERKIALEAWAGYDGEALGPGTFSAGATPAPGTDPGTLDAAVAAEIRAIATDGVTPEELARVRDRMLAAEIYARDDLFRAPQALAHALAVGCTVADVENCTAEIAAVTPDDVRAAAKRVDAPHAQAILAPEALP</sequence>
<evidence type="ECO:0000313" key="8">
    <source>
        <dbReference type="EMBL" id="SBW12509.1"/>
    </source>
</evidence>
<keyword evidence="8" id="KW-0645">Protease</keyword>
<dbReference type="EMBL" id="FLUO01000003">
    <property type="protein sequence ID" value="SBW12509.1"/>
    <property type="molecule type" value="Genomic_DNA"/>
</dbReference>
<evidence type="ECO:0000256" key="4">
    <source>
        <dbReference type="RuleBase" id="RU004447"/>
    </source>
</evidence>
<dbReference type="PANTHER" id="PTHR11851:SF49">
    <property type="entry name" value="MITOCHONDRIAL-PROCESSING PEPTIDASE SUBUNIT ALPHA"/>
    <property type="match status" value="1"/>
</dbReference>
<evidence type="ECO:0000256" key="3">
    <source>
        <dbReference type="ARBA" id="ARBA00023049"/>
    </source>
</evidence>
<dbReference type="GO" id="GO:0046872">
    <property type="term" value="F:metal ion binding"/>
    <property type="evidence" value="ECO:0007669"/>
    <property type="project" value="InterPro"/>
</dbReference>
<dbReference type="InterPro" id="IPR050361">
    <property type="entry name" value="MPP/UQCRC_Complex"/>
</dbReference>
<dbReference type="InterPro" id="IPR011249">
    <property type="entry name" value="Metalloenz_LuxS/M16"/>
</dbReference>
<dbReference type="GO" id="GO:0006508">
    <property type="term" value="P:proteolysis"/>
    <property type="evidence" value="ECO:0007669"/>
    <property type="project" value="UniProtKB-KW"/>
</dbReference>
<evidence type="ECO:0000256" key="1">
    <source>
        <dbReference type="ARBA" id="ARBA00001947"/>
    </source>
</evidence>
<keyword evidence="3" id="KW-0482">Metalloprotease</keyword>
<dbReference type="SUPFAM" id="SSF63411">
    <property type="entry name" value="LuxS/MPP-like metallohydrolase"/>
    <property type="match status" value="2"/>
</dbReference>
<keyword evidence="5" id="KW-0732">Signal</keyword>
<comment type="similarity">
    <text evidence="2 4">Belongs to the peptidase M16 family.</text>
</comment>
<keyword evidence="8" id="KW-0378">Hydrolase</keyword>
<name>A0A212KLG1_9PROT</name>
<comment type="cofactor">
    <cofactor evidence="1">
        <name>Zn(2+)</name>
        <dbReference type="ChEBI" id="CHEBI:29105"/>
    </cofactor>
</comment>
<dbReference type="Pfam" id="PF05193">
    <property type="entry name" value="Peptidase_M16_C"/>
    <property type="match status" value="1"/>
</dbReference>
<dbReference type="Gene3D" id="3.30.830.10">
    <property type="entry name" value="Metalloenzyme, LuxS/M16 peptidase-like"/>
    <property type="match status" value="2"/>
</dbReference>
<evidence type="ECO:0000259" key="6">
    <source>
        <dbReference type="Pfam" id="PF00675"/>
    </source>
</evidence>